<keyword evidence="6" id="KW-0812">Transmembrane</keyword>
<evidence type="ECO:0000256" key="8">
    <source>
        <dbReference type="ARBA" id="ARBA00022989"/>
    </source>
</evidence>
<dbReference type="Gene3D" id="6.10.340.10">
    <property type="match status" value="1"/>
</dbReference>
<dbReference type="OrthoDB" id="9786919at2"/>
<dbReference type="InterPro" id="IPR050428">
    <property type="entry name" value="TCS_sensor_his_kinase"/>
</dbReference>
<keyword evidence="5" id="KW-0808">Transferase</keyword>
<evidence type="ECO:0000256" key="11">
    <source>
        <dbReference type="SAM" id="SignalP"/>
    </source>
</evidence>
<keyword evidence="9" id="KW-0902">Two-component regulatory system</keyword>
<comment type="subcellular location">
    <subcellularLocation>
        <location evidence="2">Cell membrane</location>
    </subcellularLocation>
</comment>
<feature type="domain" description="HAMP" evidence="13">
    <location>
        <begin position="155"/>
        <end position="209"/>
    </location>
</feature>
<keyword evidence="7 14" id="KW-0418">Kinase</keyword>
<gene>
    <name evidence="14" type="ORF">IQ63_21815</name>
</gene>
<evidence type="ECO:0000256" key="1">
    <source>
        <dbReference type="ARBA" id="ARBA00000085"/>
    </source>
</evidence>
<keyword evidence="8" id="KW-1133">Transmembrane helix</keyword>
<dbReference type="InterPro" id="IPR003660">
    <property type="entry name" value="HAMP_dom"/>
</dbReference>
<feature type="signal peptide" evidence="11">
    <location>
        <begin position="1"/>
        <end position="22"/>
    </location>
</feature>
<dbReference type="SMART" id="SM00387">
    <property type="entry name" value="HATPase_c"/>
    <property type="match status" value="1"/>
</dbReference>
<dbReference type="Gene3D" id="3.30.565.10">
    <property type="entry name" value="Histidine kinase-like ATPase, C-terminal domain"/>
    <property type="match status" value="1"/>
</dbReference>
<dbReference type="InterPro" id="IPR004358">
    <property type="entry name" value="Sig_transdc_His_kin-like_C"/>
</dbReference>
<dbReference type="EMBL" id="JPPY01000132">
    <property type="protein sequence ID" value="KND32792.1"/>
    <property type="molecule type" value="Genomic_DNA"/>
</dbReference>
<dbReference type="PANTHER" id="PTHR45436:SF5">
    <property type="entry name" value="SENSOR HISTIDINE KINASE TRCS"/>
    <property type="match status" value="1"/>
</dbReference>
<evidence type="ECO:0000259" key="12">
    <source>
        <dbReference type="PROSITE" id="PS50109"/>
    </source>
</evidence>
<evidence type="ECO:0000256" key="6">
    <source>
        <dbReference type="ARBA" id="ARBA00022692"/>
    </source>
</evidence>
<evidence type="ECO:0000256" key="5">
    <source>
        <dbReference type="ARBA" id="ARBA00022679"/>
    </source>
</evidence>
<evidence type="ECO:0000256" key="10">
    <source>
        <dbReference type="ARBA" id="ARBA00023136"/>
    </source>
</evidence>
<dbReference type="Pfam" id="PF02518">
    <property type="entry name" value="HATPase_c"/>
    <property type="match status" value="1"/>
</dbReference>
<comment type="caution">
    <text evidence="14">The sequence shown here is derived from an EMBL/GenBank/DDBJ whole genome shotgun (WGS) entry which is preliminary data.</text>
</comment>
<dbReference type="AlphaFoldDB" id="A0A0L0K3W8"/>
<feature type="domain" description="Histidine kinase" evidence="12">
    <location>
        <begin position="224"/>
        <end position="438"/>
    </location>
</feature>
<keyword evidence="11" id="KW-0732">Signal</keyword>
<evidence type="ECO:0000256" key="2">
    <source>
        <dbReference type="ARBA" id="ARBA00004236"/>
    </source>
</evidence>
<dbReference type="Pfam" id="PF00672">
    <property type="entry name" value="HAMP"/>
    <property type="match status" value="1"/>
</dbReference>
<dbReference type="SMART" id="SM00304">
    <property type="entry name" value="HAMP"/>
    <property type="match status" value="1"/>
</dbReference>
<accession>A0A0L0K3W8</accession>
<evidence type="ECO:0000313" key="14">
    <source>
        <dbReference type="EMBL" id="KND32792.1"/>
    </source>
</evidence>
<evidence type="ECO:0000256" key="7">
    <source>
        <dbReference type="ARBA" id="ARBA00022777"/>
    </source>
</evidence>
<protein>
    <recommendedName>
        <fullName evidence="3">histidine kinase</fullName>
        <ecNumber evidence="3">2.7.13.3</ecNumber>
    </recommendedName>
</protein>
<dbReference type="SMART" id="SM00388">
    <property type="entry name" value="HisKA"/>
    <property type="match status" value="1"/>
</dbReference>
<dbReference type="PRINTS" id="PR00344">
    <property type="entry name" value="BCTRLSENSOR"/>
</dbReference>
<keyword evidence="10" id="KW-0472">Membrane</keyword>
<dbReference type="FunFam" id="1.10.287.130:FF:000001">
    <property type="entry name" value="Two-component sensor histidine kinase"/>
    <property type="match status" value="1"/>
</dbReference>
<dbReference type="PATRIC" id="fig|42234.21.peg.4509"/>
<evidence type="ECO:0000256" key="3">
    <source>
        <dbReference type="ARBA" id="ARBA00012438"/>
    </source>
</evidence>
<sequence length="452" mass="47669">MIRTRLLLFVGVLLAVVCTAMASATALTQRAHLLGELDDRVTAAAEQGAPGDPVGLLAARTDATGRVLTAHVTGHGDLTPVQREALTGITPDGDKHTRTVPGLGDYRLTAPGGNVLIGLPMADVQNTIRSLLLIETTIAAVGLTAAVCGCAMVIRRQLRPLERLVTTATAVSRTPLTELPRLPADLSTETGQLATALNRMIDHVETSLTATRHTEERMRRFLADASHELRTPLASISGYAELMNRDAGVMPAELAWSRVSAESARMTGLVENLLLLARLDEGGPLERGEVDVAGVVAEAVWRARGEGCECELELGVGEGVLVVGDEARLHQAVTHLLTNARVHTPVGTRVTVSVEGVGGVCVIRVSDTGPGIPQHLLPTIFDRFTRADESRVRTHGALTGSGLGLTVAAAIVRAHGGTLTAQSRPGETEFTIELPLVREAAGTVRVTVEQLT</sequence>
<dbReference type="SUPFAM" id="SSF55874">
    <property type="entry name" value="ATPase domain of HSP90 chaperone/DNA topoisomerase II/histidine kinase"/>
    <property type="match status" value="1"/>
</dbReference>
<evidence type="ECO:0000256" key="4">
    <source>
        <dbReference type="ARBA" id="ARBA00022553"/>
    </source>
</evidence>
<dbReference type="CDD" id="cd00075">
    <property type="entry name" value="HATPase"/>
    <property type="match status" value="1"/>
</dbReference>
<dbReference type="PROSITE" id="PS50109">
    <property type="entry name" value="HIS_KIN"/>
    <property type="match status" value="1"/>
</dbReference>
<organism evidence="14 15">
    <name type="scientific">Streptomyces acidiscabies</name>
    <dbReference type="NCBI Taxonomy" id="42234"/>
    <lineage>
        <taxon>Bacteria</taxon>
        <taxon>Bacillati</taxon>
        <taxon>Actinomycetota</taxon>
        <taxon>Actinomycetes</taxon>
        <taxon>Kitasatosporales</taxon>
        <taxon>Streptomycetaceae</taxon>
        <taxon>Streptomyces</taxon>
    </lineage>
</organism>
<dbReference type="Pfam" id="PF00512">
    <property type="entry name" value="HisKA"/>
    <property type="match status" value="1"/>
</dbReference>
<dbReference type="CDD" id="cd00082">
    <property type="entry name" value="HisKA"/>
    <property type="match status" value="1"/>
</dbReference>
<dbReference type="SUPFAM" id="SSF47384">
    <property type="entry name" value="Homodimeric domain of signal transducing histidine kinase"/>
    <property type="match status" value="1"/>
</dbReference>
<proteinExistence type="predicted"/>
<dbReference type="PANTHER" id="PTHR45436">
    <property type="entry name" value="SENSOR HISTIDINE KINASE YKOH"/>
    <property type="match status" value="1"/>
</dbReference>
<evidence type="ECO:0000256" key="9">
    <source>
        <dbReference type="ARBA" id="ARBA00023012"/>
    </source>
</evidence>
<dbReference type="EC" id="2.7.13.3" evidence="3"/>
<dbReference type="RefSeq" id="WP_050372141.1">
    <property type="nucleotide sequence ID" value="NZ_KQ257822.1"/>
</dbReference>
<dbReference type="InterPro" id="IPR003594">
    <property type="entry name" value="HATPase_dom"/>
</dbReference>
<dbReference type="GO" id="GO:0000155">
    <property type="term" value="F:phosphorelay sensor kinase activity"/>
    <property type="evidence" value="ECO:0007669"/>
    <property type="project" value="InterPro"/>
</dbReference>
<reference evidence="15" key="1">
    <citation type="submission" date="2014-07" db="EMBL/GenBank/DDBJ databases">
        <title>Genome sequencing of plant-pathogenic Streptomyces species.</title>
        <authorList>
            <person name="Harrison J."/>
            <person name="Sapp M."/>
            <person name="Thwaites R."/>
            <person name="Studholme D.J."/>
        </authorList>
    </citation>
    <scope>NUCLEOTIDE SEQUENCE [LARGE SCALE GENOMIC DNA]</scope>
    <source>
        <strain evidence="15">NCPPB 4445</strain>
    </source>
</reference>
<dbReference type="InterPro" id="IPR005467">
    <property type="entry name" value="His_kinase_dom"/>
</dbReference>
<comment type="catalytic activity">
    <reaction evidence="1">
        <text>ATP + protein L-histidine = ADP + protein N-phospho-L-histidine.</text>
        <dbReference type="EC" id="2.7.13.3"/>
    </reaction>
</comment>
<evidence type="ECO:0000313" key="15">
    <source>
        <dbReference type="Proteomes" id="UP000037151"/>
    </source>
</evidence>
<dbReference type="PROSITE" id="PS50885">
    <property type="entry name" value="HAMP"/>
    <property type="match status" value="1"/>
</dbReference>
<dbReference type="Gene3D" id="1.10.287.130">
    <property type="match status" value="1"/>
</dbReference>
<dbReference type="InterPro" id="IPR036097">
    <property type="entry name" value="HisK_dim/P_sf"/>
</dbReference>
<name>A0A0L0K3W8_9ACTN</name>
<dbReference type="GO" id="GO:0005886">
    <property type="term" value="C:plasma membrane"/>
    <property type="evidence" value="ECO:0007669"/>
    <property type="project" value="UniProtKB-SubCell"/>
</dbReference>
<dbReference type="InterPro" id="IPR036890">
    <property type="entry name" value="HATPase_C_sf"/>
</dbReference>
<feature type="chain" id="PRO_5005542150" description="histidine kinase" evidence="11">
    <location>
        <begin position="23"/>
        <end position="452"/>
    </location>
</feature>
<evidence type="ECO:0000259" key="13">
    <source>
        <dbReference type="PROSITE" id="PS50885"/>
    </source>
</evidence>
<dbReference type="CDD" id="cd06225">
    <property type="entry name" value="HAMP"/>
    <property type="match status" value="1"/>
</dbReference>
<dbReference type="InterPro" id="IPR003661">
    <property type="entry name" value="HisK_dim/P_dom"/>
</dbReference>
<keyword evidence="4" id="KW-0597">Phosphoprotein</keyword>
<dbReference type="Proteomes" id="UP000037151">
    <property type="component" value="Unassembled WGS sequence"/>
</dbReference>